<dbReference type="SUPFAM" id="SSF57667">
    <property type="entry name" value="beta-beta-alpha zinc fingers"/>
    <property type="match status" value="1"/>
</dbReference>
<evidence type="ECO:0000259" key="2">
    <source>
        <dbReference type="PROSITE" id="PS00028"/>
    </source>
</evidence>
<dbReference type="Proteomes" id="UP000243876">
    <property type="component" value="Unassembled WGS sequence"/>
</dbReference>
<dbReference type="Pfam" id="PF12756">
    <property type="entry name" value="zf-C2H2_2"/>
    <property type="match status" value="2"/>
</dbReference>
<dbReference type="GO" id="GO:0030687">
    <property type="term" value="C:preribosome, large subunit precursor"/>
    <property type="evidence" value="ECO:0007669"/>
    <property type="project" value="TreeGrafter"/>
</dbReference>
<sequence length="572" mass="62570">MELAAHSVGTSATHPYTCLSCSLAFVDAASQREHYATELHRYNSRRRVAGLAAVTQELFEDKISQASTALAPKADDDAPKKLACKACKSVQLFPPYSRTARRVVQSIYAVSNRPCFRDSFVRVEPELTPTVLFVRTSKTFASAATHQAHLNTKKHKEAVFKAASKVQVGDLGAKPTPAPEDTSMAPPVPSTSTAPPPPAPAAAVAVASAEIPFESSGDAALDRVVAKRLLYAPPIPVTSCLFCPHASSSVQDNVAHMRHAHSFVIPEEEYLVDLEGLLRRLGEEVGTWNVCVCCGKGYGGNIDLGKEDEGHSKEELAKRASKGVEAVRAHMQSKSHCRLKYDTEDQQLEIADFYDFRPSYPDYQERLDRKAAKKAAKAAKQAAEGWEDEEMPEGEDLEGDENVEVVYESASDSDDSDSDDDDLPTDSGITYGDTEYELVLPSGARIGHRTHRHVHKQNLLPYLSGSPFKPAPHNSQAEIKPSPHSQALLSLVPMIKKDRTHARPLHTAALVPAKGAGFGKGGEVIKARNKGEAKEAGKATREFKELRHWNKQANIRGEKGNNQKHFRDFLLQ</sequence>
<dbReference type="InterPro" id="IPR041661">
    <property type="entry name" value="ZN622/Rei1/Reh1_Znf-C2H2"/>
</dbReference>
<proteinExistence type="predicted"/>
<dbReference type="PANTHER" id="PTHR13182">
    <property type="entry name" value="ZINC FINGER PROTEIN 622"/>
    <property type="match status" value="1"/>
</dbReference>
<dbReference type="PROSITE" id="PS00028">
    <property type="entry name" value="ZINC_FINGER_C2H2_1"/>
    <property type="match status" value="1"/>
</dbReference>
<reference evidence="4" key="1">
    <citation type="submission" date="2015-02" db="EMBL/GenBank/DDBJ databases">
        <authorList>
            <person name="Gon?alves P."/>
        </authorList>
    </citation>
    <scope>NUCLEOTIDE SEQUENCE [LARGE SCALE GENOMIC DNA]</scope>
</reference>
<dbReference type="InterPro" id="IPR036236">
    <property type="entry name" value="Znf_C2H2_sf"/>
</dbReference>
<evidence type="ECO:0000313" key="4">
    <source>
        <dbReference type="Proteomes" id="UP000243876"/>
    </source>
</evidence>
<gene>
    <name evidence="3" type="primary">SPOSA6832_01577</name>
</gene>
<dbReference type="OrthoDB" id="19329at2759"/>
<evidence type="ECO:0000313" key="3">
    <source>
        <dbReference type="EMBL" id="CEQ39998.1"/>
    </source>
</evidence>
<feature type="compositionally biased region" description="Acidic residues" evidence="1">
    <location>
        <begin position="411"/>
        <end position="424"/>
    </location>
</feature>
<dbReference type="InterPro" id="IPR013087">
    <property type="entry name" value="Znf_C2H2_type"/>
</dbReference>
<feature type="region of interest" description="Disordered" evidence="1">
    <location>
        <begin position="170"/>
        <end position="200"/>
    </location>
</feature>
<feature type="compositionally biased region" description="Acidic residues" evidence="1">
    <location>
        <begin position="385"/>
        <end position="403"/>
    </location>
</feature>
<accession>A0A0D6EJR4</accession>
<dbReference type="PANTHER" id="PTHR13182:SF8">
    <property type="entry name" value="CYTOPLASMIC 60S SUBUNIT BIOGENESIS FACTOR ZNF622"/>
    <property type="match status" value="1"/>
</dbReference>
<organism evidence="3 4">
    <name type="scientific">Sporidiobolus salmonicolor</name>
    <name type="common">Yeast-like fungus</name>
    <name type="synonym">Sporobolomyces salmonicolor</name>
    <dbReference type="NCBI Taxonomy" id="5005"/>
    <lineage>
        <taxon>Eukaryota</taxon>
        <taxon>Fungi</taxon>
        <taxon>Dikarya</taxon>
        <taxon>Basidiomycota</taxon>
        <taxon>Pucciniomycotina</taxon>
        <taxon>Microbotryomycetes</taxon>
        <taxon>Sporidiobolales</taxon>
        <taxon>Sporidiobolaceae</taxon>
        <taxon>Sporobolomyces</taxon>
    </lineage>
</organism>
<feature type="region of interest" description="Disordered" evidence="1">
    <location>
        <begin position="380"/>
        <end position="434"/>
    </location>
</feature>
<feature type="compositionally biased region" description="Pro residues" evidence="1">
    <location>
        <begin position="186"/>
        <end position="200"/>
    </location>
</feature>
<evidence type="ECO:0000256" key="1">
    <source>
        <dbReference type="SAM" id="MobiDB-lite"/>
    </source>
</evidence>
<name>A0A0D6EJR4_SPOSA</name>
<dbReference type="GO" id="GO:0042273">
    <property type="term" value="P:ribosomal large subunit biogenesis"/>
    <property type="evidence" value="ECO:0007669"/>
    <property type="project" value="TreeGrafter"/>
</dbReference>
<dbReference type="EMBL" id="CENE01000004">
    <property type="protein sequence ID" value="CEQ39998.1"/>
    <property type="molecule type" value="Genomic_DNA"/>
</dbReference>
<feature type="domain" description="C2H2-type" evidence="2">
    <location>
        <begin position="18"/>
        <end position="40"/>
    </location>
</feature>
<protein>
    <submittedName>
        <fullName evidence="3">SPOSA6832_01577-mRNA-1:cds</fullName>
    </submittedName>
</protein>
<keyword evidence="4" id="KW-1185">Reference proteome</keyword>
<dbReference type="AlphaFoldDB" id="A0A0D6EJR4"/>
<dbReference type="InterPro" id="IPR040025">
    <property type="entry name" value="Znf622/Rei1/Reh1"/>
</dbReference>